<dbReference type="RefSeq" id="WP_050725273.1">
    <property type="nucleotide sequence ID" value="NZ_CP012332.1"/>
</dbReference>
<dbReference type="PANTHER" id="PTHR35024">
    <property type="entry name" value="HYPOTHETICAL CYTOSOLIC PROTEIN"/>
    <property type="match status" value="1"/>
</dbReference>
<dbReference type="Pfam" id="PF04519">
    <property type="entry name" value="Bactofilin"/>
    <property type="match status" value="1"/>
</dbReference>
<accession>A0A0K1PBH9</accession>
<protein>
    <recommendedName>
        <fullName evidence="4">Integral membrane protein CcmA involved in cell shape determination</fullName>
    </recommendedName>
</protein>
<keyword evidence="3" id="KW-1185">Reference proteome</keyword>
<organism evidence="2 3">
    <name type="scientific">Vulgatibacter incomptus</name>
    <dbReference type="NCBI Taxonomy" id="1391653"/>
    <lineage>
        <taxon>Bacteria</taxon>
        <taxon>Pseudomonadati</taxon>
        <taxon>Myxococcota</taxon>
        <taxon>Myxococcia</taxon>
        <taxon>Myxococcales</taxon>
        <taxon>Cystobacterineae</taxon>
        <taxon>Vulgatibacteraceae</taxon>
        <taxon>Vulgatibacter</taxon>
    </lineage>
</organism>
<evidence type="ECO:0000313" key="3">
    <source>
        <dbReference type="Proteomes" id="UP000055590"/>
    </source>
</evidence>
<comment type="similarity">
    <text evidence="1">Belongs to the bactofilin family.</text>
</comment>
<dbReference type="STRING" id="1391653.AKJ08_1267"/>
<dbReference type="AlphaFoldDB" id="A0A0K1PBH9"/>
<evidence type="ECO:0000256" key="1">
    <source>
        <dbReference type="ARBA" id="ARBA00044755"/>
    </source>
</evidence>
<dbReference type="EMBL" id="CP012332">
    <property type="protein sequence ID" value="AKU90880.1"/>
    <property type="molecule type" value="Genomic_DNA"/>
</dbReference>
<evidence type="ECO:0000313" key="2">
    <source>
        <dbReference type="EMBL" id="AKU90880.1"/>
    </source>
</evidence>
<gene>
    <name evidence="2" type="ORF">AKJ08_1267</name>
</gene>
<dbReference type="Proteomes" id="UP000055590">
    <property type="component" value="Chromosome"/>
</dbReference>
<reference evidence="2 3" key="1">
    <citation type="submission" date="2015-08" db="EMBL/GenBank/DDBJ databases">
        <authorList>
            <person name="Babu N.S."/>
            <person name="Beckwith C.J."/>
            <person name="Beseler K.G."/>
            <person name="Brison A."/>
            <person name="Carone J.V."/>
            <person name="Caskin T.P."/>
            <person name="Diamond M."/>
            <person name="Durham M.E."/>
            <person name="Foxe J.M."/>
            <person name="Go M."/>
            <person name="Henderson B.A."/>
            <person name="Jones I.B."/>
            <person name="McGettigan J.A."/>
            <person name="Micheletti S.J."/>
            <person name="Nasrallah M.E."/>
            <person name="Ortiz D."/>
            <person name="Piller C.R."/>
            <person name="Privatt S.R."/>
            <person name="Schneider S.L."/>
            <person name="Sharp S."/>
            <person name="Smith T.C."/>
            <person name="Stanton J.D."/>
            <person name="Ullery H.E."/>
            <person name="Wilson R.J."/>
            <person name="Serrano M.G."/>
            <person name="Buck G."/>
            <person name="Lee V."/>
            <person name="Wang Y."/>
            <person name="Carvalho R."/>
            <person name="Voegtly L."/>
            <person name="Shi R."/>
            <person name="Duckworth R."/>
            <person name="Johnson A."/>
            <person name="Loviza R."/>
            <person name="Walstead R."/>
            <person name="Shah Z."/>
            <person name="Kiflezghi M."/>
            <person name="Wade K."/>
            <person name="Ball S.L."/>
            <person name="Bradley K.W."/>
            <person name="Asai D.J."/>
            <person name="Bowman C.A."/>
            <person name="Russell D.A."/>
            <person name="Pope W.H."/>
            <person name="Jacobs-Sera D."/>
            <person name="Hendrix R.W."/>
            <person name="Hatfull G.F."/>
        </authorList>
    </citation>
    <scope>NUCLEOTIDE SEQUENCE [LARGE SCALE GENOMIC DNA]</scope>
    <source>
        <strain evidence="2 3">DSM 27710</strain>
    </source>
</reference>
<sequence length="171" mass="17551">MSAQEQRIPRGLRVRGTIEGVGDLVVLGTFEGTIALEGTLQVEEGGRVDAEVRVTRAIVCGSLKGPVVASESIELRAGCTVEGDLRAPRLDIAPGSTVRGRVELGAAQDGADSSVDDVLPDGSSQLLEIATGAGPDVFFAATHWSEGDGPPPMPASALSIGDRRKAIVPGP</sequence>
<evidence type="ECO:0008006" key="4">
    <source>
        <dbReference type="Google" id="ProtNLM"/>
    </source>
</evidence>
<dbReference type="OrthoDB" id="9789407at2"/>
<dbReference type="PANTHER" id="PTHR35024:SF4">
    <property type="entry name" value="POLYMER-FORMING CYTOSKELETAL PROTEIN"/>
    <property type="match status" value="1"/>
</dbReference>
<dbReference type="InterPro" id="IPR007607">
    <property type="entry name" value="BacA/B"/>
</dbReference>
<dbReference type="KEGG" id="vin:AKJ08_1267"/>
<proteinExistence type="inferred from homology"/>
<name>A0A0K1PBH9_9BACT</name>